<feature type="domain" description="TTI1 C-terminal TPR" evidence="2">
    <location>
        <begin position="584"/>
        <end position="786"/>
    </location>
</feature>
<dbReference type="InterPro" id="IPR052587">
    <property type="entry name" value="TELO2-interacting_protein_1"/>
</dbReference>
<accession>A0A8J2NNC5</accession>
<dbReference type="PANTHER" id="PTHR18460:SF3">
    <property type="entry name" value="TELO2-INTERACTING PROTEIN 1 HOMOLOG"/>
    <property type="match status" value="1"/>
</dbReference>
<dbReference type="EMBL" id="CAJVCH010014932">
    <property type="protein sequence ID" value="CAG7678346.1"/>
    <property type="molecule type" value="Genomic_DNA"/>
</dbReference>
<dbReference type="Proteomes" id="UP000708208">
    <property type="component" value="Unassembled WGS sequence"/>
</dbReference>
<name>A0A8J2NNC5_9HEXA</name>
<comment type="caution">
    <text evidence="3">The sequence shown here is derived from an EMBL/GenBank/DDBJ whole genome shotgun (WGS) entry which is preliminary data.</text>
</comment>
<organism evidence="3 4">
    <name type="scientific">Allacma fusca</name>
    <dbReference type="NCBI Taxonomy" id="39272"/>
    <lineage>
        <taxon>Eukaryota</taxon>
        <taxon>Metazoa</taxon>
        <taxon>Ecdysozoa</taxon>
        <taxon>Arthropoda</taxon>
        <taxon>Hexapoda</taxon>
        <taxon>Collembola</taxon>
        <taxon>Symphypleona</taxon>
        <taxon>Sminthuridae</taxon>
        <taxon>Allacma</taxon>
    </lineage>
</organism>
<evidence type="ECO:0000259" key="1">
    <source>
        <dbReference type="Pfam" id="PF24173"/>
    </source>
</evidence>
<sequence>MESTLERSASTSENLVKFDNIQPLCCDVMKNPSEEHLMTLWNFLENTVSLHLSPDIANYIIFPLVIHLKTSNRLTSKAKEILVKCIETILSKSVPENHQIFTELFQNFSVLLGTKNNQPVFELNMDLPEEQVMSVEVCMLFLLKELTPSRKDILYEERTISSVGHCIFMQLQIVNSDLALEIRLEALEIIERLFTATTGNPSFTHRLFSFIPGVAVALRKAASSRVGRPRKSLICKSLDVLNSCLVVSLEYEPQKSLEKVDLNLSILIQALSNDLVSHEEEEIRLSLLRLSISLISSCDQKLPKCCEILWSNIYIQRWDIGSEKIRQSSQLFLQSRKDEVTNFEESLKILKKSYSQLISNNVEESEMNLKLLASHLLQNNLLFVEIALLLPPLVKLFTVAILQNRLSTRTDHDVRLFAQNSFTLICHQLCEVIKETTTPNDIVEEIIPFLSLNSAIVFNERLENNLIGALFFFNNIMVSYLKDTHLLEELQSLDLPNIASLYLEILNFQVTDIRDATPKVSAALDCEIVLLIEGLGTVASIDSRVVLPLVLYYLLEQAGSTSVSVATTAEQALQKIGSTHSRIETDFQTTVQDNFQAEDFATENEVASDEKKCMGPELNLVLSICHRVLNFLSNKSDRGIQISSLDCLIYGVQLLDQQENELLPLAHTIWQNLMPRFGDNDLNVVRKSFELLLILGKCSRTFMRKRIVAEVFPKLSSLLAVLSGESERFHRKDTLYYTLTQSYKLQAVLLEGLAELCLCIELNEEELDQVVSGCLVYLKPRQHKNLM</sequence>
<gene>
    <name evidence="3" type="ORF">AFUS01_LOCUS2589</name>
</gene>
<dbReference type="Pfam" id="PF24181">
    <property type="entry name" value="TPR_TTI1_C"/>
    <property type="match status" value="1"/>
</dbReference>
<keyword evidence="4" id="KW-1185">Reference proteome</keyword>
<feature type="domain" description="TTI1 N-terminal TPR" evidence="1">
    <location>
        <begin position="18"/>
        <end position="250"/>
    </location>
</feature>
<evidence type="ECO:0000313" key="3">
    <source>
        <dbReference type="EMBL" id="CAG7678346.1"/>
    </source>
</evidence>
<dbReference type="Pfam" id="PF24173">
    <property type="entry name" value="TPR_TTI1_N"/>
    <property type="match status" value="1"/>
</dbReference>
<dbReference type="AlphaFoldDB" id="A0A8J2NNC5"/>
<dbReference type="InterPro" id="IPR057567">
    <property type="entry name" value="TPR_TTI1_C"/>
</dbReference>
<dbReference type="PANTHER" id="PTHR18460">
    <property type="entry name" value="TEL2 INTERACTING PROTEIN 1 TTI1 FAMILY MEMBER"/>
    <property type="match status" value="1"/>
</dbReference>
<evidence type="ECO:0000313" key="4">
    <source>
        <dbReference type="Proteomes" id="UP000708208"/>
    </source>
</evidence>
<protein>
    <submittedName>
        <fullName evidence="3">Uncharacterized protein</fullName>
    </submittedName>
</protein>
<dbReference type="InterPro" id="IPR057566">
    <property type="entry name" value="TPR_TTI1_N"/>
</dbReference>
<dbReference type="GO" id="GO:0005737">
    <property type="term" value="C:cytoplasm"/>
    <property type="evidence" value="ECO:0007669"/>
    <property type="project" value="TreeGrafter"/>
</dbReference>
<feature type="non-terminal residue" evidence="3">
    <location>
        <position position="1"/>
    </location>
</feature>
<dbReference type="OrthoDB" id="49511at2759"/>
<reference evidence="3" key="1">
    <citation type="submission" date="2021-06" db="EMBL/GenBank/DDBJ databases">
        <authorList>
            <person name="Hodson N. C."/>
            <person name="Mongue J. A."/>
            <person name="Jaron S. K."/>
        </authorList>
    </citation>
    <scope>NUCLEOTIDE SEQUENCE</scope>
</reference>
<proteinExistence type="predicted"/>
<evidence type="ECO:0000259" key="2">
    <source>
        <dbReference type="Pfam" id="PF24181"/>
    </source>
</evidence>